<evidence type="ECO:0000313" key="2">
    <source>
        <dbReference type="EMBL" id="PKI82100.1"/>
    </source>
</evidence>
<dbReference type="Pfam" id="PF11804">
    <property type="entry name" value="DUF3325"/>
    <property type="match status" value="1"/>
</dbReference>
<evidence type="ECO:0000313" key="3">
    <source>
        <dbReference type="Proteomes" id="UP000233248"/>
    </source>
</evidence>
<protein>
    <recommendedName>
        <fullName evidence="4">Branched-chain amino acid ABC transporter</fullName>
    </recommendedName>
</protein>
<dbReference type="Proteomes" id="UP000233248">
    <property type="component" value="Unassembled WGS sequence"/>
</dbReference>
<dbReference type="InterPro" id="IPR021762">
    <property type="entry name" value="DUF3325"/>
</dbReference>
<sequence>MTVSAYILYLALVLLSISMNKHYKVVISTSINKNYQIASKLIGNALLIISLILFIKTTGLSLGITYFFGFLALFIIIIALFLTYKPKLLIFTIFVSFLFWVLIKFLLN</sequence>
<feature type="transmembrane region" description="Helical" evidence="1">
    <location>
        <begin position="35"/>
        <end position="55"/>
    </location>
</feature>
<dbReference type="AlphaFoldDB" id="A0A2N1J6C0"/>
<keyword evidence="3" id="KW-1185">Reference proteome</keyword>
<reference evidence="2 3" key="1">
    <citation type="submission" date="2017-09" db="EMBL/GenBank/DDBJ databases">
        <title>Genomics of the genus Arcobacter.</title>
        <authorList>
            <person name="Perez-Cataluna A."/>
            <person name="Figueras M.J."/>
            <person name="Salas-Masso N."/>
        </authorList>
    </citation>
    <scope>NUCLEOTIDE SEQUENCE [LARGE SCALE GENOMIC DNA]</scope>
    <source>
        <strain evidence="2 3">DSM 18005</strain>
    </source>
</reference>
<organism evidence="2 3">
    <name type="scientific">Malaciobacter halophilus</name>
    <dbReference type="NCBI Taxonomy" id="197482"/>
    <lineage>
        <taxon>Bacteria</taxon>
        <taxon>Pseudomonadati</taxon>
        <taxon>Campylobacterota</taxon>
        <taxon>Epsilonproteobacteria</taxon>
        <taxon>Campylobacterales</taxon>
        <taxon>Arcobacteraceae</taxon>
        <taxon>Malaciobacter</taxon>
    </lineage>
</organism>
<dbReference type="OrthoDB" id="5366042at2"/>
<dbReference type="KEGG" id="ahs:AHALO_0472"/>
<keyword evidence="1" id="KW-0472">Membrane</keyword>
<proteinExistence type="predicted"/>
<comment type="caution">
    <text evidence="2">The sequence shown here is derived from an EMBL/GenBank/DDBJ whole genome shotgun (WGS) entry which is preliminary data.</text>
</comment>
<feature type="transmembrane region" description="Helical" evidence="1">
    <location>
        <begin position="88"/>
        <end position="107"/>
    </location>
</feature>
<dbReference type="RefSeq" id="WP_101183395.1">
    <property type="nucleotide sequence ID" value="NZ_CP031218.1"/>
</dbReference>
<feature type="transmembrane region" description="Helical" evidence="1">
    <location>
        <begin position="6"/>
        <end position="23"/>
    </location>
</feature>
<name>A0A2N1J6C0_9BACT</name>
<accession>A0A2N1J6C0</accession>
<evidence type="ECO:0008006" key="4">
    <source>
        <dbReference type="Google" id="ProtNLM"/>
    </source>
</evidence>
<dbReference type="EMBL" id="NXIF01000005">
    <property type="protein sequence ID" value="PKI82100.1"/>
    <property type="molecule type" value="Genomic_DNA"/>
</dbReference>
<keyword evidence="1" id="KW-1133">Transmembrane helix</keyword>
<gene>
    <name evidence="2" type="ORF">CP960_01165</name>
</gene>
<keyword evidence="1" id="KW-0812">Transmembrane</keyword>
<evidence type="ECO:0000256" key="1">
    <source>
        <dbReference type="SAM" id="Phobius"/>
    </source>
</evidence>
<feature type="transmembrane region" description="Helical" evidence="1">
    <location>
        <begin position="61"/>
        <end position="81"/>
    </location>
</feature>